<protein>
    <submittedName>
        <fullName evidence="2">Uncharacterized protein</fullName>
    </submittedName>
</protein>
<evidence type="ECO:0000313" key="2">
    <source>
        <dbReference type="EMBL" id="KKN40063.1"/>
    </source>
</evidence>
<keyword evidence="1" id="KW-0812">Transmembrane</keyword>
<reference evidence="2" key="1">
    <citation type="journal article" date="2015" name="Nature">
        <title>Complex archaea that bridge the gap between prokaryotes and eukaryotes.</title>
        <authorList>
            <person name="Spang A."/>
            <person name="Saw J.H."/>
            <person name="Jorgensen S.L."/>
            <person name="Zaremba-Niedzwiedzka K."/>
            <person name="Martijn J."/>
            <person name="Lind A.E."/>
            <person name="van Eijk R."/>
            <person name="Schleper C."/>
            <person name="Guy L."/>
            <person name="Ettema T.J."/>
        </authorList>
    </citation>
    <scope>NUCLEOTIDE SEQUENCE</scope>
</reference>
<name>A0A0F9TEZ6_9ZZZZ</name>
<dbReference type="AlphaFoldDB" id="A0A0F9TEZ6"/>
<feature type="transmembrane region" description="Helical" evidence="1">
    <location>
        <begin position="30"/>
        <end position="55"/>
    </location>
</feature>
<keyword evidence="1" id="KW-1133">Transmembrane helix</keyword>
<dbReference type="EMBL" id="LAZR01001728">
    <property type="protein sequence ID" value="KKN40063.1"/>
    <property type="molecule type" value="Genomic_DNA"/>
</dbReference>
<evidence type="ECO:0000256" key="1">
    <source>
        <dbReference type="SAM" id="Phobius"/>
    </source>
</evidence>
<organism evidence="2">
    <name type="scientific">marine sediment metagenome</name>
    <dbReference type="NCBI Taxonomy" id="412755"/>
    <lineage>
        <taxon>unclassified sequences</taxon>
        <taxon>metagenomes</taxon>
        <taxon>ecological metagenomes</taxon>
    </lineage>
</organism>
<gene>
    <name evidence="2" type="ORF">LCGC14_0737260</name>
</gene>
<keyword evidence="1" id="KW-0472">Membrane</keyword>
<proteinExistence type="predicted"/>
<accession>A0A0F9TEZ6</accession>
<sequence length="56" mass="6502">MSERTTKERLVRIEILLEEHIKHHNTRDKWMMRIVAGLVVGVILLTLPGCLEVILP</sequence>
<comment type="caution">
    <text evidence="2">The sequence shown here is derived from an EMBL/GenBank/DDBJ whole genome shotgun (WGS) entry which is preliminary data.</text>
</comment>